<dbReference type="GO" id="GO:0003677">
    <property type="term" value="F:DNA binding"/>
    <property type="evidence" value="ECO:0007669"/>
    <property type="project" value="UniProtKB-KW"/>
</dbReference>
<dbReference type="FunFam" id="3.40.50.2300:FF:000018">
    <property type="entry name" value="DNA-binding transcriptional regulator NtrC"/>
    <property type="match status" value="1"/>
</dbReference>
<evidence type="ECO:0000256" key="3">
    <source>
        <dbReference type="ARBA" id="ARBA00023125"/>
    </source>
</evidence>
<reference evidence="7" key="1">
    <citation type="submission" date="2018-06" db="EMBL/GenBank/DDBJ databases">
        <authorList>
            <person name="Zhirakovskaya E."/>
        </authorList>
    </citation>
    <scope>NUCLEOTIDE SEQUENCE</scope>
</reference>
<dbReference type="InterPro" id="IPR036388">
    <property type="entry name" value="WH-like_DNA-bd_sf"/>
</dbReference>
<gene>
    <name evidence="7" type="ORF">MNBD_GAMMA13-1374</name>
</gene>
<evidence type="ECO:0000259" key="5">
    <source>
        <dbReference type="PROSITE" id="PS50043"/>
    </source>
</evidence>
<sequence length="204" mass="22965">MTQTATVYIVDDDPAVRDSLRWLIESLQYPVETFDSAQAFLDSYTPASHGCLVLDVRLPGMSGLQLQKKLTEDGIDLPTIIITGHGDVPLAVRALQAGALHFLEKPFREQEVLDCVQEALELADSKHEHRAQKNHIMDHIETLTPREYEVMKTVVQGHTNREIAEKYAISAKTVEIHRTRVMHKMCADSLPELVRMVLTVEPDA</sequence>
<dbReference type="InterPro" id="IPR001789">
    <property type="entry name" value="Sig_transdc_resp-reg_receiver"/>
</dbReference>
<dbReference type="PROSITE" id="PS00622">
    <property type="entry name" value="HTH_LUXR_1"/>
    <property type="match status" value="1"/>
</dbReference>
<dbReference type="SMART" id="SM00421">
    <property type="entry name" value="HTH_LUXR"/>
    <property type="match status" value="1"/>
</dbReference>
<evidence type="ECO:0000256" key="1">
    <source>
        <dbReference type="ARBA" id="ARBA00022553"/>
    </source>
</evidence>
<feature type="domain" description="HTH luxR-type" evidence="5">
    <location>
        <begin position="136"/>
        <end position="201"/>
    </location>
</feature>
<dbReference type="PRINTS" id="PR00038">
    <property type="entry name" value="HTHLUXR"/>
</dbReference>
<dbReference type="CDD" id="cd06170">
    <property type="entry name" value="LuxR_C_like"/>
    <property type="match status" value="1"/>
</dbReference>
<dbReference type="AlphaFoldDB" id="A0A3B0YVP6"/>
<dbReference type="Pfam" id="PF00072">
    <property type="entry name" value="Response_reg"/>
    <property type="match status" value="1"/>
</dbReference>
<feature type="domain" description="Response regulatory" evidence="6">
    <location>
        <begin position="6"/>
        <end position="120"/>
    </location>
</feature>
<evidence type="ECO:0000313" key="7">
    <source>
        <dbReference type="EMBL" id="VAW72984.1"/>
    </source>
</evidence>
<dbReference type="PROSITE" id="PS50043">
    <property type="entry name" value="HTH_LUXR_2"/>
    <property type="match status" value="1"/>
</dbReference>
<dbReference type="InterPro" id="IPR000792">
    <property type="entry name" value="Tscrpt_reg_LuxR_C"/>
</dbReference>
<evidence type="ECO:0000259" key="6">
    <source>
        <dbReference type="PROSITE" id="PS50110"/>
    </source>
</evidence>
<keyword evidence="2" id="KW-0805">Transcription regulation</keyword>
<organism evidence="7">
    <name type="scientific">hydrothermal vent metagenome</name>
    <dbReference type="NCBI Taxonomy" id="652676"/>
    <lineage>
        <taxon>unclassified sequences</taxon>
        <taxon>metagenomes</taxon>
        <taxon>ecological metagenomes</taxon>
    </lineage>
</organism>
<dbReference type="Pfam" id="PF00196">
    <property type="entry name" value="GerE"/>
    <property type="match status" value="1"/>
</dbReference>
<dbReference type="PROSITE" id="PS50110">
    <property type="entry name" value="RESPONSE_REGULATORY"/>
    <property type="match status" value="1"/>
</dbReference>
<dbReference type="GO" id="GO:0000160">
    <property type="term" value="P:phosphorelay signal transduction system"/>
    <property type="evidence" value="ECO:0007669"/>
    <property type="project" value="InterPro"/>
</dbReference>
<keyword evidence="4" id="KW-0804">Transcription</keyword>
<dbReference type="InterPro" id="IPR011006">
    <property type="entry name" value="CheY-like_superfamily"/>
</dbReference>
<dbReference type="Gene3D" id="1.10.10.10">
    <property type="entry name" value="Winged helix-like DNA-binding domain superfamily/Winged helix DNA-binding domain"/>
    <property type="match status" value="1"/>
</dbReference>
<accession>A0A3B0YVP6</accession>
<name>A0A3B0YVP6_9ZZZZ</name>
<evidence type="ECO:0000256" key="2">
    <source>
        <dbReference type="ARBA" id="ARBA00023015"/>
    </source>
</evidence>
<dbReference type="PANTHER" id="PTHR44688:SF16">
    <property type="entry name" value="DNA-BINDING TRANSCRIPTIONAL ACTIVATOR DEVR_DOSR"/>
    <property type="match status" value="1"/>
</dbReference>
<dbReference type="GO" id="GO:0006355">
    <property type="term" value="P:regulation of DNA-templated transcription"/>
    <property type="evidence" value="ECO:0007669"/>
    <property type="project" value="InterPro"/>
</dbReference>
<dbReference type="PANTHER" id="PTHR44688">
    <property type="entry name" value="DNA-BINDING TRANSCRIPTIONAL ACTIVATOR DEVR_DOSR"/>
    <property type="match status" value="1"/>
</dbReference>
<protein>
    <submittedName>
        <fullName evidence="7">Two-component transcriptional response regulator, LuxR family</fullName>
    </submittedName>
</protein>
<dbReference type="CDD" id="cd17537">
    <property type="entry name" value="REC_FixJ"/>
    <property type="match status" value="1"/>
</dbReference>
<dbReference type="Gene3D" id="3.40.50.2300">
    <property type="match status" value="1"/>
</dbReference>
<keyword evidence="3" id="KW-0238">DNA-binding</keyword>
<proteinExistence type="predicted"/>
<keyword evidence="1" id="KW-0597">Phosphoprotein</keyword>
<dbReference type="SUPFAM" id="SSF52172">
    <property type="entry name" value="CheY-like"/>
    <property type="match status" value="1"/>
</dbReference>
<evidence type="ECO:0000256" key="4">
    <source>
        <dbReference type="ARBA" id="ARBA00023163"/>
    </source>
</evidence>
<dbReference type="SMART" id="SM00448">
    <property type="entry name" value="REC"/>
    <property type="match status" value="1"/>
</dbReference>
<dbReference type="EMBL" id="UOFK01000025">
    <property type="protein sequence ID" value="VAW72984.1"/>
    <property type="molecule type" value="Genomic_DNA"/>
</dbReference>